<evidence type="ECO:0000259" key="9">
    <source>
        <dbReference type="PROSITE" id="PS50305"/>
    </source>
</evidence>
<dbReference type="EMBL" id="PDXA01000019">
    <property type="protein sequence ID" value="RYN49790.1"/>
    <property type="molecule type" value="Genomic_DNA"/>
</dbReference>
<reference evidence="11" key="1">
    <citation type="journal article" date="2019" name="bioRxiv">
        <title>Genomics, evolutionary history and diagnostics of the Alternaria alternata species group including apple and Asian pear pathotypes.</title>
        <authorList>
            <person name="Armitage A.D."/>
            <person name="Cockerton H.M."/>
            <person name="Sreenivasaprasad S."/>
            <person name="Woodhall J.W."/>
            <person name="Lane C.R."/>
            <person name="Harrison R.J."/>
            <person name="Clarkson J.P."/>
        </authorList>
    </citation>
    <scope>NUCLEOTIDE SEQUENCE [LARGE SCALE GENOMIC DNA]</scope>
    <source>
        <strain evidence="11">FERA 1082</strain>
    </source>
</reference>
<keyword evidence="5 7" id="KW-0862">Zinc</keyword>
<dbReference type="PANTHER" id="PTHR11085:SF6">
    <property type="entry name" value="NAD-DEPENDENT PROTEIN DEACETYLASE SIRTUIN-2"/>
    <property type="match status" value="1"/>
</dbReference>
<protein>
    <submittedName>
        <fullName evidence="10">NAD-dependent protein deacetylase hst2-1</fullName>
    </submittedName>
</protein>
<keyword evidence="6" id="KW-0520">NAD</keyword>
<dbReference type="InterPro" id="IPR050134">
    <property type="entry name" value="NAD-dep_sirtuin_deacylases"/>
</dbReference>
<evidence type="ECO:0000256" key="4">
    <source>
        <dbReference type="ARBA" id="ARBA00022723"/>
    </source>
</evidence>
<comment type="cofactor">
    <cofactor evidence="1">
        <name>Zn(2+)</name>
        <dbReference type="ChEBI" id="CHEBI:29105"/>
    </cofactor>
</comment>
<feature type="compositionally biased region" description="Basic and acidic residues" evidence="8">
    <location>
        <begin position="250"/>
        <end position="269"/>
    </location>
</feature>
<feature type="binding site" evidence="7">
    <location>
        <position position="461"/>
    </location>
    <ligand>
        <name>Zn(2+)</name>
        <dbReference type="ChEBI" id="CHEBI:29105"/>
    </ligand>
</feature>
<feature type="binding site" evidence="7">
    <location>
        <position position="432"/>
    </location>
    <ligand>
        <name>Zn(2+)</name>
        <dbReference type="ChEBI" id="CHEBI:29105"/>
    </ligand>
</feature>
<dbReference type="PANTHER" id="PTHR11085">
    <property type="entry name" value="NAD-DEPENDENT PROTEIN DEACYLASE SIRTUIN-5, MITOCHONDRIAL-RELATED"/>
    <property type="match status" value="1"/>
</dbReference>
<organism evidence="10 11">
    <name type="scientific">Alternaria tenuissima</name>
    <dbReference type="NCBI Taxonomy" id="119927"/>
    <lineage>
        <taxon>Eukaryota</taxon>
        <taxon>Fungi</taxon>
        <taxon>Dikarya</taxon>
        <taxon>Ascomycota</taxon>
        <taxon>Pezizomycotina</taxon>
        <taxon>Dothideomycetes</taxon>
        <taxon>Pleosporomycetidae</taxon>
        <taxon>Pleosporales</taxon>
        <taxon>Pleosporineae</taxon>
        <taxon>Pleosporaceae</taxon>
        <taxon>Alternaria</taxon>
        <taxon>Alternaria sect. Alternaria</taxon>
        <taxon>Alternaria alternata complex</taxon>
    </lineage>
</organism>
<evidence type="ECO:0000256" key="2">
    <source>
        <dbReference type="ARBA" id="ARBA00006924"/>
    </source>
</evidence>
<name>A0A4Q4MFV9_9PLEO</name>
<dbReference type="PROSITE" id="PS50305">
    <property type="entry name" value="SIRTUIN"/>
    <property type="match status" value="1"/>
</dbReference>
<dbReference type="GO" id="GO:0017136">
    <property type="term" value="F:histone deacetylase activity, NAD-dependent"/>
    <property type="evidence" value="ECO:0007669"/>
    <property type="project" value="TreeGrafter"/>
</dbReference>
<evidence type="ECO:0000313" key="11">
    <source>
        <dbReference type="Proteomes" id="UP000292402"/>
    </source>
</evidence>
<feature type="domain" description="Deacetylase sirtuin-type" evidence="9">
    <location>
        <begin position="294"/>
        <end position="556"/>
    </location>
</feature>
<evidence type="ECO:0000313" key="10">
    <source>
        <dbReference type="EMBL" id="RYN49790.1"/>
    </source>
</evidence>
<evidence type="ECO:0000256" key="1">
    <source>
        <dbReference type="ARBA" id="ARBA00001947"/>
    </source>
</evidence>
<sequence length="675" mass="74942">MTTSSITSSLESLSSPTAIFSTIPSAWSNSSSMNAATSLSLVPGTTLIASPSPFPSSPSYTFSIEISNQRQHVGRWYGRYISSDINKLVKNRCDDDKIGANTCKTSKEKFDNIEYSNQAGIVEKGIQFVEVSVESDYIPGKHEGGVDYNGKSLQNAFISQIAYTFQLSGEDENNCYRFDRRSTMCTFCKICIPDGRDRVIRWCNAPEYVRVSVKNGEGKEVAHMKVVLKFTGTTDKGRFDCMAIKEGVERSARDDRAQQNKPWRNAEKGRKGKGKRGRMGQDESRVVDPTAPPQTLEARTLEALAQYVKDGRAQKIVVMTGAGISTSAGIPDFRSPETGLYANLSRLNLPYPEAVFDIDFFRKTPEPFYALAQELYPGKFRPTITHSFISLLHQKGLLLKLFTQNIDCLEREAGVPGDKIIEAHGSFASQCCIDCKKSYPKERMNEAIRDKSVPHCVDSSCNGLVKPEIVFFGEQLPSAFFDNRSLPAQADLCIVMGTSLSVHPFASLPQLCEDQTPRLLINSERVGDMGQRTDDVLLLEDCDSGVRKLAEACGWLSELEALWATTAPVSEEDPVAPKEEVKKSHDELLEDEVEKLTREVEENLRLNQAEHEWLDNHVDNKLARKHEEDQVEDRSATELQPTVDPESRADPSGPKMTPGGGGLAHVFPHMNKSSL</sequence>
<evidence type="ECO:0000256" key="6">
    <source>
        <dbReference type="ARBA" id="ARBA00023027"/>
    </source>
</evidence>
<feature type="region of interest" description="Disordered" evidence="8">
    <location>
        <begin position="609"/>
        <end position="675"/>
    </location>
</feature>
<dbReference type="InterPro" id="IPR026591">
    <property type="entry name" value="Sirtuin_cat_small_dom_sf"/>
</dbReference>
<dbReference type="Gene3D" id="3.40.50.1220">
    <property type="entry name" value="TPP-binding domain"/>
    <property type="match status" value="1"/>
</dbReference>
<dbReference type="GO" id="GO:0005634">
    <property type="term" value="C:nucleus"/>
    <property type="evidence" value="ECO:0007669"/>
    <property type="project" value="TreeGrafter"/>
</dbReference>
<evidence type="ECO:0000256" key="5">
    <source>
        <dbReference type="ARBA" id="ARBA00022833"/>
    </source>
</evidence>
<gene>
    <name evidence="10" type="ORF">AA0114_g6364</name>
</gene>
<dbReference type="GO" id="GO:0046872">
    <property type="term" value="F:metal ion binding"/>
    <property type="evidence" value="ECO:0007669"/>
    <property type="project" value="UniProtKB-KW"/>
</dbReference>
<dbReference type="Pfam" id="PF02146">
    <property type="entry name" value="SIR2"/>
    <property type="match status" value="1"/>
</dbReference>
<comment type="similarity">
    <text evidence="2">Belongs to the sirtuin family. Class I subfamily.</text>
</comment>
<keyword evidence="3" id="KW-0808">Transferase</keyword>
<dbReference type="AlphaFoldDB" id="A0A4Q4MFV9"/>
<feature type="region of interest" description="Disordered" evidence="8">
    <location>
        <begin position="250"/>
        <end position="291"/>
    </location>
</feature>
<comment type="caution">
    <text evidence="10">The sequence shown here is derived from an EMBL/GenBank/DDBJ whole genome shotgun (WGS) entry which is preliminary data.</text>
</comment>
<evidence type="ECO:0000256" key="7">
    <source>
        <dbReference type="PROSITE-ProRule" id="PRU00236"/>
    </source>
</evidence>
<evidence type="ECO:0000256" key="8">
    <source>
        <dbReference type="SAM" id="MobiDB-lite"/>
    </source>
</evidence>
<feature type="binding site" evidence="7">
    <location>
        <position position="435"/>
    </location>
    <ligand>
        <name>Zn(2+)</name>
        <dbReference type="ChEBI" id="CHEBI:29105"/>
    </ligand>
</feature>
<dbReference type="Proteomes" id="UP000292402">
    <property type="component" value="Unassembled WGS sequence"/>
</dbReference>
<accession>A0A4Q4MFV9</accession>
<feature type="compositionally biased region" description="Basic and acidic residues" evidence="8">
    <location>
        <begin position="609"/>
        <end position="636"/>
    </location>
</feature>
<proteinExistence type="inferred from homology"/>
<dbReference type="GO" id="GO:0070403">
    <property type="term" value="F:NAD+ binding"/>
    <property type="evidence" value="ECO:0007669"/>
    <property type="project" value="InterPro"/>
</dbReference>
<evidence type="ECO:0000256" key="3">
    <source>
        <dbReference type="ARBA" id="ARBA00022679"/>
    </source>
</evidence>
<dbReference type="Gene3D" id="3.30.1600.10">
    <property type="entry name" value="SIR2/SIRT2 'Small Domain"/>
    <property type="match status" value="1"/>
</dbReference>
<feature type="binding site" evidence="7">
    <location>
        <position position="456"/>
    </location>
    <ligand>
        <name>Zn(2+)</name>
        <dbReference type="ChEBI" id="CHEBI:29105"/>
    </ligand>
</feature>
<dbReference type="InterPro" id="IPR003000">
    <property type="entry name" value="Sirtuin"/>
</dbReference>
<keyword evidence="4 7" id="KW-0479">Metal-binding</keyword>
<dbReference type="InterPro" id="IPR029035">
    <property type="entry name" value="DHS-like_NAD/FAD-binding_dom"/>
</dbReference>
<dbReference type="CDD" id="cd01408">
    <property type="entry name" value="SIRT1"/>
    <property type="match status" value="1"/>
</dbReference>
<feature type="active site" description="Proton acceptor" evidence="7">
    <location>
        <position position="424"/>
    </location>
</feature>
<dbReference type="SUPFAM" id="SSF52467">
    <property type="entry name" value="DHS-like NAD/FAD-binding domain"/>
    <property type="match status" value="1"/>
</dbReference>
<dbReference type="InterPro" id="IPR026590">
    <property type="entry name" value="Ssirtuin_cat_dom"/>
</dbReference>